<dbReference type="PROSITE" id="PS51898">
    <property type="entry name" value="TYR_RECOMBINASE"/>
    <property type="match status" value="1"/>
</dbReference>
<dbReference type="RefSeq" id="WP_017181641.1">
    <property type="nucleotide sequence ID" value="NZ_BSFC01000018.1"/>
</dbReference>
<evidence type="ECO:0000259" key="3">
    <source>
        <dbReference type="PROSITE" id="PS51898"/>
    </source>
</evidence>
<dbReference type="EMBL" id="CP017078">
    <property type="protein sequence ID" value="AOR81297.1"/>
    <property type="molecule type" value="Genomic_DNA"/>
</dbReference>
<dbReference type="Gene3D" id="1.10.443.10">
    <property type="entry name" value="Intergrase catalytic core"/>
    <property type="match status" value="1"/>
</dbReference>
<dbReference type="GO" id="GO:0006310">
    <property type="term" value="P:DNA recombination"/>
    <property type="evidence" value="ECO:0007669"/>
    <property type="project" value="UniProtKB-KW"/>
</dbReference>
<reference evidence="5" key="1">
    <citation type="journal article" date="2017" name="J. Biotechnol.">
        <title>Complete genome sequence of Novosphingobium resinovorum SA1, a versatile xenobiotic-degrading bacterium capable of utilizing sulfanilic acid.</title>
        <authorList>
            <person name="Hegedus B."/>
            <person name="Kos P.B."/>
            <person name="Balint B."/>
            <person name="Maroti G."/>
            <person name="Gan H.M."/>
            <person name="Perei K."/>
            <person name="Rakhely G."/>
        </authorList>
    </citation>
    <scope>NUCLEOTIDE SEQUENCE [LARGE SCALE GENOMIC DNA]</scope>
    <source>
        <strain evidence="5">SA1</strain>
    </source>
</reference>
<evidence type="ECO:0000256" key="2">
    <source>
        <dbReference type="ARBA" id="ARBA00023172"/>
    </source>
</evidence>
<dbReference type="OrthoDB" id="7718754at2"/>
<feature type="domain" description="Tyr recombinase" evidence="3">
    <location>
        <begin position="165"/>
        <end position="376"/>
    </location>
</feature>
<organism evidence="4 5">
    <name type="scientific">Novosphingobium resinovorum</name>
    <dbReference type="NCBI Taxonomy" id="158500"/>
    <lineage>
        <taxon>Bacteria</taxon>
        <taxon>Pseudomonadati</taxon>
        <taxon>Pseudomonadota</taxon>
        <taxon>Alphaproteobacteria</taxon>
        <taxon>Sphingomonadales</taxon>
        <taxon>Sphingomonadaceae</taxon>
        <taxon>Novosphingobium</taxon>
    </lineage>
</organism>
<dbReference type="InterPro" id="IPR011010">
    <property type="entry name" value="DNA_brk_join_enz"/>
</dbReference>
<sequence>MPKKHPRPAAGSALVPLSVEPADLVADVRALIGTGTRPGGGIDEALLDAAMRGWSINTRRAFRSDLTLWGQWCHSRRIVPGAAEPADVAAWIRALAGIDPSSVKTRAMATIERYLVHVGWAYRMAGLTDPTAAALVKFERKAARNHLGVRQRQARAIRFKGDIADLDSPASGVCLAHVLKACRRDELGMRDAAMLRIAYDTAARRSELVAIDVGHIEGPDSDGAGLLHIPSSKTDRKQAGAEAYLSPATMAAIARWREAGRVDKGPLLRRVTTHFDGSIDSIGTERLHPNSITLIYRRLIRRAWEKGLLGEMSEAERDRWLSTVSSHSIRVGVAQDNFAAGEGLPAIMQAYRWRDARTVLRYGSKLAAKSGASARLAKRFADQ</sequence>
<dbReference type="GO" id="GO:0003677">
    <property type="term" value="F:DNA binding"/>
    <property type="evidence" value="ECO:0007669"/>
    <property type="project" value="UniProtKB-KW"/>
</dbReference>
<dbReference type="SUPFAM" id="SSF56349">
    <property type="entry name" value="DNA breaking-rejoining enzymes"/>
    <property type="match status" value="1"/>
</dbReference>
<dbReference type="Proteomes" id="UP000094626">
    <property type="component" value="Plasmid pSA3"/>
</dbReference>
<proteinExistence type="predicted"/>
<accession>A0A1D8AGQ5</accession>
<dbReference type="GO" id="GO:0015074">
    <property type="term" value="P:DNA integration"/>
    <property type="evidence" value="ECO:0007669"/>
    <property type="project" value="InterPro"/>
</dbReference>
<keyword evidence="2" id="KW-0233">DNA recombination</keyword>
<dbReference type="InterPro" id="IPR002104">
    <property type="entry name" value="Integrase_catalytic"/>
</dbReference>
<gene>
    <name evidence="4" type="ORF">BES08_31125</name>
</gene>
<keyword evidence="5" id="KW-1185">Reference proteome</keyword>
<evidence type="ECO:0000313" key="4">
    <source>
        <dbReference type="EMBL" id="AOR81297.1"/>
    </source>
</evidence>
<keyword evidence="1" id="KW-0238">DNA-binding</keyword>
<dbReference type="Pfam" id="PF00589">
    <property type="entry name" value="Phage_integrase"/>
    <property type="match status" value="1"/>
</dbReference>
<dbReference type="Gene3D" id="1.10.150.130">
    <property type="match status" value="1"/>
</dbReference>
<name>A0A1D8AGQ5_9SPHN</name>
<dbReference type="SUPFAM" id="SSF47823">
    <property type="entry name" value="lambda integrase-like, N-terminal domain"/>
    <property type="match status" value="1"/>
</dbReference>
<dbReference type="InterPro" id="IPR010998">
    <property type="entry name" value="Integrase_recombinase_N"/>
</dbReference>
<keyword evidence="4" id="KW-0614">Plasmid</keyword>
<dbReference type="KEGG" id="nre:BES08_31125"/>
<dbReference type="InterPro" id="IPR013762">
    <property type="entry name" value="Integrase-like_cat_sf"/>
</dbReference>
<evidence type="ECO:0000256" key="1">
    <source>
        <dbReference type="ARBA" id="ARBA00023125"/>
    </source>
</evidence>
<geneLocation type="plasmid" evidence="4 5">
    <name>pSA3</name>
</geneLocation>
<protein>
    <submittedName>
        <fullName evidence="4">Integrase</fullName>
    </submittedName>
</protein>
<dbReference type="AlphaFoldDB" id="A0A1D8AGQ5"/>
<evidence type="ECO:0000313" key="5">
    <source>
        <dbReference type="Proteomes" id="UP000094626"/>
    </source>
</evidence>